<feature type="region of interest" description="Disordered" evidence="1">
    <location>
        <begin position="67"/>
        <end position="105"/>
    </location>
</feature>
<proteinExistence type="predicted"/>
<feature type="compositionally biased region" description="Polar residues" evidence="1">
    <location>
        <begin position="67"/>
        <end position="89"/>
    </location>
</feature>
<dbReference type="AlphaFoldDB" id="A0A5S6QD29"/>
<name>A0A5S6QD29_TRIMR</name>
<evidence type="ECO:0000313" key="2">
    <source>
        <dbReference type="Proteomes" id="UP000046395"/>
    </source>
</evidence>
<protein>
    <submittedName>
        <fullName evidence="3">PEST proteolytic signal-containing nuclear protein</fullName>
    </submittedName>
</protein>
<evidence type="ECO:0000256" key="1">
    <source>
        <dbReference type="SAM" id="MobiDB-lite"/>
    </source>
</evidence>
<keyword evidence="2" id="KW-1185">Reference proteome</keyword>
<feature type="compositionally biased region" description="Basic and acidic residues" evidence="1">
    <location>
        <begin position="1"/>
        <end position="17"/>
    </location>
</feature>
<accession>A0A5S6QD29</accession>
<reference evidence="3" key="1">
    <citation type="submission" date="2019-12" db="UniProtKB">
        <authorList>
            <consortium name="WormBaseParasite"/>
        </authorList>
    </citation>
    <scope>IDENTIFICATION</scope>
</reference>
<organism evidence="2 3">
    <name type="scientific">Trichuris muris</name>
    <name type="common">Mouse whipworm</name>
    <dbReference type="NCBI Taxonomy" id="70415"/>
    <lineage>
        <taxon>Eukaryota</taxon>
        <taxon>Metazoa</taxon>
        <taxon>Ecdysozoa</taxon>
        <taxon>Nematoda</taxon>
        <taxon>Enoplea</taxon>
        <taxon>Dorylaimia</taxon>
        <taxon>Trichinellida</taxon>
        <taxon>Trichuridae</taxon>
        <taxon>Trichuris</taxon>
    </lineage>
</organism>
<evidence type="ECO:0000313" key="3">
    <source>
        <dbReference type="WBParaSite" id="TMUE_1000005084.1"/>
    </source>
</evidence>
<dbReference type="WBParaSite" id="TMUE_1000005084.1">
    <property type="protein sequence ID" value="TMUE_1000005084.1"/>
    <property type="gene ID" value="WBGene00289021"/>
</dbReference>
<feature type="region of interest" description="Disordered" evidence="1">
    <location>
        <begin position="1"/>
        <end position="32"/>
    </location>
</feature>
<sequence length="105" mass="11490">MGRKDAEDKETALRTEESDGGSQSSRTFILGQQIKDRVKMGKNCEKLESPCESGKLPGFRDFVAETANGTDSQRGPTGWTQLTAKSNTSKRPEGNDYTVITGEED</sequence>
<dbReference type="Proteomes" id="UP000046395">
    <property type="component" value="Unassembled WGS sequence"/>
</dbReference>